<keyword evidence="3" id="KW-1185">Reference proteome</keyword>
<accession>A0AAV1RU55</accession>
<comment type="caution">
    <text evidence="2">The sequence shown here is derived from an EMBL/GenBank/DDBJ whole genome shotgun (WGS) entry which is preliminary data.</text>
</comment>
<gene>
    <name evidence="2" type="ORF">DCAF_LOCUS14421</name>
</gene>
<dbReference type="InterPro" id="IPR001810">
    <property type="entry name" value="F-box_dom"/>
</dbReference>
<dbReference type="PANTHER" id="PTHR31215">
    <property type="entry name" value="OS05G0510400 PROTEIN-RELATED"/>
    <property type="match status" value="1"/>
</dbReference>
<proteinExistence type="predicted"/>
<evidence type="ECO:0000313" key="2">
    <source>
        <dbReference type="EMBL" id="CAK7339370.1"/>
    </source>
</evidence>
<evidence type="ECO:0000313" key="3">
    <source>
        <dbReference type="Proteomes" id="UP001314170"/>
    </source>
</evidence>
<sequence length="489" mass="56840">MTFSFISHESLQKELQEEKGVMTMILQFSLASRRLLWNPIQKVDADVSCRFIEVPDEVIVTILKKMGDPKTLIRCSTVCKHLQCLVSKVDTVSIRFSYPGEAREGNKSWLKNPQNLVCWLKKENKHRLGEKLWSVHKWEGDRCNVNKSIIKERDVEELLRLLTRMTTMTRYDENAHFLTVVTWVQWNPTRLRSVYYTSRWRLHLFDSVFLNLRDAKTLIRCSSVCKHLQCLVPKVDTVSLRFSYPGEPGEYLPCWKSHYHIPQSEIPAIMKLFANLKFLEINLCLCRALLPCIYGEPCRHGFMLLLKSVNMNDKMHTHMCAAFQLGSLLSDDEGILSRDSDVMLIGQVKSSLMLSFFLVILCHQPKTLRSMVILSAGILGNGLEGKVECRPEGKVWCRSEGNLFMESQHLARFRALSSETRVNKSWLEDPENLVCWLKKHEENEHRLEEKLWLIRKWEGERCSMNKTIVKDSDVEELVRAFDGDDGEKQ</sequence>
<feature type="domain" description="F-box" evidence="1">
    <location>
        <begin position="54"/>
        <end position="87"/>
    </location>
</feature>
<dbReference type="CDD" id="cd09917">
    <property type="entry name" value="F-box_SF"/>
    <property type="match status" value="1"/>
</dbReference>
<reference evidence="2 3" key="1">
    <citation type="submission" date="2024-01" db="EMBL/GenBank/DDBJ databases">
        <authorList>
            <person name="Waweru B."/>
        </authorList>
    </citation>
    <scope>NUCLEOTIDE SEQUENCE [LARGE SCALE GENOMIC DNA]</scope>
</reference>
<dbReference type="AlphaFoldDB" id="A0AAV1RU55"/>
<dbReference type="Pfam" id="PF12937">
    <property type="entry name" value="F-box-like"/>
    <property type="match status" value="1"/>
</dbReference>
<dbReference type="Proteomes" id="UP001314170">
    <property type="component" value="Unassembled WGS sequence"/>
</dbReference>
<dbReference type="EMBL" id="CAWUPB010001157">
    <property type="protein sequence ID" value="CAK7339370.1"/>
    <property type="molecule type" value="Genomic_DNA"/>
</dbReference>
<evidence type="ECO:0000259" key="1">
    <source>
        <dbReference type="Pfam" id="PF12937"/>
    </source>
</evidence>
<name>A0AAV1RU55_9ROSI</name>
<dbReference type="SUPFAM" id="SSF81383">
    <property type="entry name" value="F-box domain"/>
    <property type="match status" value="1"/>
</dbReference>
<dbReference type="InterPro" id="IPR044809">
    <property type="entry name" value="AUF1-like"/>
</dbReference>
<protein>
    <recommendedName>
        <fullName evidence="1">F-box domain-containing protein</fullName>
    </recommendedName>
</protein>
<organism evidence="2 3">
    <name type="scientific">Dovyalis caffra</name>
    <dbReference type="NCBI Taxonomy" id="77055"/>
    <lineage>
        <taxon>Eukaryota</taxon>
        <taxon>Viridiplantae</taxon>
        <taxon>Streptophyta</taxon>
        <taxon>Embryophyta</taxon>
        <taxon>Tracheophyta</taxon>
        <taxon>Spermatophyta</taxon>
        <taxon>Magnoliopsida</taxon>
        <taxon>eudicotyledons</taxon>
        <taxon>Gunneridae</taxon>
        <taxon>Pentapetalae</taxon>
        <taxon>rosids</taxon>
        <taxon>fabids</taxon>
        <taxon>Malpighiales</taxon>
        <taxon>Salicaceae</taxon>
        <taxon>Flacourtieae</taxon>
        <taxon>Dovyalis</taxon>
    </lineage>
</organism>
<dbReference type="InterPro" id="IPR036047">
    <property type="entry name" value="F-box-like_dom_sf"/>
</dbReference>